<dbReference type="Gene3D" id="2.40.420.20">
    <property type="match status" value="1"/>
</dbReference>
<dbReference type="Pfam" id="PF25967">
    <property type="entry name" value="RND-MFP_C"/>
    <property type="match status" value="1"/>
</dbReference>
<evidence type="ECO:0000313" key="9">
    <source>
        <dbReference type="EMBL" id="QHQ38809.1"/>
    </source>
</evidence>
<feature type="signal peptide" evidence="5">
    <location>
        <begin position="1"/>
        <end position="26"/>
    </location>
</feature>
<dbReference type="PANTHER" id="PTHR30469">
    <property type="entry name" value="MULTIDRUG RESISTANCE PROTEIN MDTA"/>
    <property type="match status" value="1"/>
</dbReference>
<feature type="domain" description="Multidrug resistance protein MdtA-like barrel-sandwich hybrid" evidence="6">
    <location>
        <begin position="70"/>
        <end position="206"/>
    </location>
</feature>
<gene>
    <name evidence="9" type="ORF">GTQ55_07280</name>
    <name evidence="8" type="ORF">HNQ53_000933</name>
</gene>
<dbReference type="GO" id="GO:0015562">
    <property type="term" value="F:efflux transmembrane transporter activity"/>
    <property type="evidence" value="ECO:0007669"/>
    <property type="project" value="TreeGrafter"/>
</dbReference>
<evidence type="ECO:0000256" key="1">
    <source>
        <dbReference type="ARBA" id="ARBA00004196"/>
    </source>
</evidence>
<dbReference type="Gene3D" id="2.40.50.100">
    <property type="match status" value="1"/>
</dbReference>
<proteinExistence type="inferred from homology"/>
<dbReference type="Gene3D" id="1.10.287.470">
    <property type="entry name" value="Helix hairpin bin"/>
    <property type="match status" value="1"/>
</dbReference>
<evidence type="ECO:0000259" key="6">
    <source>
        <dbReference type="Pfam" id="PF25917"/>
    </source>
</evidence>
<reference evidence="8 11" key="2">
    <citation type="submission" date="2020-08" db="EMBL/GenBank/DDBJ databases">
        <title>Genomic Encyclopedia of Type Strains, Phase IV (KMG-IV): sequencing the most valuable type-strain genomes for metagenomic binning, comparative biology and taxonomic classification.</title>
        <authorList>
            <person name="Goeker M."/>
        </authorList>
    </citation>
    <scope>NUCLEOTIDE SEQUENCE [LARGE SCALE GENOMIC DNA]</scope>
    <source>
        <strain evidence="8 11">DSM 11525</strain>
    </source>
</reference>
<dbReference type="Gene3D" id="2.40.30.170">
    <property type="match status" value="1"/>
</dbReference>
<comment type="subcellular location">
    <subcellularLocation>
        <location evidence="1">Cell envelope</location>
    </subcellularLocation>
</comment>
<keyword evidence="3" id="KW-0813">Transport</keyword>
<comment type="similarity">
    <text evidence="2">Belongs to the membrane fusion protein (MFP) (TC 8.A.1) family.</text>
</comment>
<dbReference type="Proteomes" id="UP000464675">
    <property type="component" value="Chromosome"/>
</dbReference>
<keyword evidence="10" id="KW-1185">Reference proteome</keyword>
<feature type="coiled-coil region" evidence="4">
    <location>
        <begin position="158"/>
        <end position="185"/>
    </location>
</feature>
<accession>A0A6P1TC35</accession>
<keyword evidence="4" id="KW-0175">Coiled coil</keyword>
<keyword evidence="5" id="KW-0732">Signal</keyword>
<dbReference type="GO" id="GO:1990281">
    <property type="term" value="C:efflux pump complex"/>
    <property type="evidence" value="ECO:0007669"/>
    <property type="project" value="TreeGrafter"/>
</dbReference>
<dbReference type="OrthoDB" id="5730196at2"/>
<protein>
    <submittedName>
        <fullName evidence="9">Efflux RND transporter periplasmic adaptor subunit</fullName>
    </submittedName>
    <submittedName>
        <fullName evidence="8">RND family efflux transporter MFP subunit</fullName>
    </submittedName>
</protein>
<evidence type="ECO:0000313" key="11">
    <source>
        <dbReference type="Proteomes" id="UP000563601"/>
    </source>
</evidence>
<reference evidence="9 10" key="1">
    <citation type="submission" date="2020-01" db="EMBL/GenBank/DDBJ databases">
        <title>The possibility of degradation of plastic by Microbulbifer hydrolyticus IRE-31.</title>
        <authorList>
            <person name="Liu L."/>
        </authorList>
    </citation>
    <scope>NUCLEOTIDE SEQUENCE [LARGE SCALE GENOMIC DNA]</scope>
    <source>
        <strain evidence="9 10">IRE-31</strain>
    </source>
</reference>
<feature type="chain" id="PRO_5044645662" evidence="5">
    <location>
        <begin position="27"/>
        <end position="391"/>
    </location>
</feature>
<dbReference type="Pfam" id="PF25917">
    <property type="entry name" value="BSH_RND"/>
    <property type="match status" value="1"/>
</dbReference>
<dbReference type="Proteomes" id="UP000563601">
    <property type="component" value="Unassembled WGS sequence"/>
</dbReference>
<name>A0A6P1TC35_9GAMM</name>
<dbReference type="AlphaFoldDB" id="A0A6P1TC35"/>
<dbReference type="RefSeq" id="WP_161858137.1">
    <property type="nucleotide sequence ID" value="NZ_CP047491.1"/>
</dbReference>
<evidence type="ECO:0000313" key="10">
    <source>
        <dbReference type="Proteomes" id="UP000464675"/>
    </source>
</evidence>
<evidence type="ECO:0000256" key="5">
    <source>
        <dbReference type="SAM" id="SignalP"/>
    </source>
</evidence>
<dbReference type="InterPro" id="IPR058625">
    <property type="entry name" value="MdtA-like_BSH"/>
</dbReference>
<dbReference type="NCBIfam" id="TIGR01730">
    <property type="entry name" value="RND_mfp"/>
    <property type="match status" value="1"/>
</dbReference>
<dbReference type="EMBL" id="JACHHR010000001">
    <property type="protein sequence ID" value="MBB5210745.1"/>
    <property type="molecule type" value="Genomic_DNA"/>
</dbReference>
<dbReference type="EMBL" id="CP047491">
    <property type="protein sequence ID" value="QHQ38809.1"/>
    <property type="molecule type" value="Genomic_DNA"/>
</dbReference>
<evidence type="ECO:0000256" key="2">
    <source>
        <dbReference type="ARBA" id="ARBA00009477"/>
    </source>
</evidence>
<dbReference type="SUPFAM" id="SSF111369">
    <property type="entry name" value="HlyD-like secretion proteins"/>
    <property type="match status" value="1"/>
</dbReference>
<evidence type="ECO:0000256" key="3">
    <source>
        <dbReference type="ARBA" id="ARBA00022448"/>
    </source>
</evidence>
<dbReference type="InterPro" id="IPR006143">
    <property type="entry name" value="RND_pump_MFP"/>
</dbReference>
<evidence type="ECO:0000313" key="8">
    <source>
        <dbReference type="EMBL" id="MBB5210745.1"/>
    </source>
</evidence>
<organism evidence="8 11">
    <name type="scientific">Microbulbifer hydrolyticus</name>
    <dbReference type="NCBI Taxonomy" id="48074"/>
    <lineage>
        <taxon>Bacteria</taxon>
        <taxon>Pseudomonadati</taxon>
        <taxon>Pseudomonadota</taxon>
        <taxon>Gammaproteobacteria</taxon>
        <taxon>Cellvibrionales</taxon>
        <taxon>Microbulbiferaceae</taxon>
        <taxon>Microbulbifer</taxon>
    </lineage>
</organism>
<sequence>MKKRIMKAAAPVIVLTLGFGAVQLMSASKPAPEKKVEEQRPVSLVYTEARQQAVHLAVTTQGEVRAHTEIELTPEVSGRVISVASSFAEGAGFESGEALIQLDDSDYRLAFARAEAGVAQAEVLLLQAQAAAKIKRQQWLELNPNKHPSPLQVNKPQVLEAEANLRSAKAELADAKLNLARTKIRLPFRGRVASRDIGIGQYVTPSTVLGRVFATDRVEIRLPLTDSQLLELNLPMGFEASDKESGPAVTLSAQIGAQQHFWQGRIVRTQAAVDQQTRLIYAVAEVEDPYGTGASHGTPLAVGLFVTAEAESEQEQLAVVVPRSALRSADKVYVVDENDELNIRTVDILSTSENRVVLAAGIADGERVVTSTVANAVDGMKVQPITHLARN</sequence>
<feature type="domain" description="Multidrug resistance protein MdtA-like C-terminal permuted SH3" evidence="7">
    <location>
        <begin position="318"/>
        <end position="372"/>
    </location>
</feature>
<dbReference type="InterPro" id="IPR058627">
    <property type="entry name" value="MdtA-like_C"/>
</dbReference>
<evidence type="ECO:0000259" key="7">
    <source>
        <dbReference type="Pfam" id="PF25967"/>
    </source>
</evidence>
<evidence type="ECO:0000256" key="4">
    <source>
        <dbReference type="SAM" id="Coils"/>
    </source>
</evidence>
<dbReference type="PANTHER" id="PTHR30469:SF12">
    <property type="entry name" value="MULTIDRUG RESISTANCE PROTEIN MDTA"/>
    <property type="match status" value="1"/>
</dbReference>